<evidence type="ECO:0000256" key="3">
    <source>
        <dbReference type="ARBA" id="ARBA00022989"/>
    </source>
</evidence>
<accession>A0A2G5CKQ4</accession>
<gene>
    <name evidence="7" type="ORF">AQUCO_04700043v1</name>
</gene>
<dbReference type="STRING" id="218851.A0A2G5CKQ4"/>
<keyword evidence="4 5" id="KW-0472">Membrane</keyword>
<dbReference type="Proteomes" id="UP000230069">
    <property type="component" value="Unassembled WGS sequence"/>
</dbReference>
<dbReference type="EMBL" id="KZ305064">
    <property type="protein sequence ID" value="PIA31905.1"/>
    <property type="molecule type" value="Genomic_DNA"/>
</dbReference>
<keyword evidence="3 5" id="KW-1133">Transmembrane helix</keyword>
<evidence type="ECO:0000256" key="1">
    <source>
        <dbReference type="ARBA" id="ARBA00004167"/>
    </source>
</evidence>
<dbReference type="PANTHER" id="PTHR31415:SF89">
    <property type="entry name" value="PROTEIN NDR1-LIKE"/>
    <property type="match status" value="1"/>
</dbReference>
<evidence type="ECO:0000256" key="2">
    <source>
        <dbReference type="ARBA" id="ARBA00022692"/>
    </source>
</evidence>
<keyword evidence="8" id="KW-1185">Reference proteome</keyword>
<feature type="transmembrane region" description="Helical" evidence="5">
    <location>
        <begin position="7"/>
        <end position="29"/>
    </location>
</feature>
<proteinExistence type="predicted"/>
<dbReference type="OrthoDB" id="1934762at2759"/>
<evidence type="ECO:0000313" key="8">
    <source>
        <dbReference type="Proteomes" id="UP000230069"/>
    </source>
</evidence>
<evidence type="ECO:0000313" key="7">
    <source>
        <dbReference type="EMBL" id="PIA31905.1"/>
    </source>
</evidence>
<dbReference type="InterPro" id="IPR044839">
    <property type="entry name" value="NDR1-like"/>
</dbReference>
<sequence length="190" mass="21382">MCETKSFWLWISQVVLISGLLALVLWLSLRPQSPTCIVIDLSIPSLDNQNHNTTSSINSTSQSNVLLVLKIKNPNKDYSIYFDDINVKLYHGSDVIGTTTIKAFKQDKKENDNFPQTIDADGPLRNVLTEIVKNGKTELRVGLDTKIRYKIWGRKTKHHGIKLDGRVPIGKDGKFSGKKKGVKLHKPSKK</sequence>
<evidence type="ECO:0000256" key="5">
    <source>
        <dbReference type="SAM" id="Phobius"/>
    </source>
</evidence>
<evidence type="ECO:0000256" key="4">
    <source>
        <dbReference type="ARBA" id="ARBA00023136"/>
    </source>
</evidence>
<name>A0A2G5CKQ4_AQUCA</name>
<dbReference type="GO" id="GO:0009506">
    <property type="term" value="C:plasmodesma"/>
    <property type="evidence" value="ECO:0007669"/>
    <property type="project" value="TreeGrafter"/>
</dbReference>
<dbReference type="InterPro" id="IPR004864">
    <property type="entry name" value="LEA_2"/>
</dbReference>
<dbReference type="GO" id="GO:0005886">
    <property type="term" value="C:plasma membrane"/>
    <property type="evidence" value="ECO:0007669"/>
    <property type="project" value="TreeGrafter"/>
</dbReference>
<dbReference type="InParanoid" id="A0A2G5CKQ4"/>
<dbReference type="PANTHER" id="PTHR31415">
    <property type="entry name" value="OS05G0367900 PROTEIN"/>
    <property type="match status" value="1"/>
</dbReference>
<feature type="domain" description="Late embryogenesis abundant protein LEA-2 subgroup" evidence="6">
    <location>
        <begin position="69"/>
        <end position="162"/>
    </location>
</feature>
<dbReference type="AlphaFoldDB" id="A0A2G5CKQ4"/>
<evidence type="ECO:0000259" key="6">
    <source>
        <dbReference type="Pfam" id="PF03168"/>
    </source>
</evidence>
<dbReference type="Pfam" id="PF03168">
    <property type="entry name" value="LEA_2"/>
    <property type="match status" value="1"/>
</dbReference>
<reference evidence="7 8" key="1">
    <citation type="submission" date="2017-09" db="EMBL/GenBank/DDBJ databases">
        <title>WGS assembly of Aquilegia coerulea Goldsmith.</title>
        <authorList>
            <person name="Hodges S."/>
            <person name="Kramer E."/>
            <person name="Nordborg M."/>
            <person name="Tomkins J."/>
            <person name="Borevitz J."/>
            <person name="Derieg N."/>
            <person name="Yan J."/>
            <person name="Mihaltcheva S."/>
            <person name="Hayes R.D."/>
            <person name="Rokhsar D."/>
        </authorList>
    </citation>
    <scope>NUCLEOTIDE SEQUENCE [LARGE SCALE GENOMIC DNA]</scope>
    <source>
        <strain evidence="8">cv. Goldsmith</strain>
    </source>
</reference>
<organism evidence="7 8">
    <name type="scientific">Aquilegia coerulea</name>
    <name type="common">Rocky mountain columbine</name>
    <dbReference type="NCBI Taxonomy" id="218851"/>
    <lineage>
        <taxon>Eukaryota</taxon>
        <taxon>Viridiplantae</taxon>
        <taxon>Streptophyta</taxon>
        <taxon>Embryophyta</taxon>
        <taxon>Tracheophyta</taxon>
        <taxon>Spermatophyta</taxon>
        <taxon>Magnoliopsida</taxon>
        <taxon>Ranunculales</taxon>
        <taxon>Ranunculaceae</taxon>
        <taxon>Thalictroideae</taxon>
        <taxon>Aquilegia</taxon>
    </lineage>
</organism>
<keyword evidence="2 5" id="KW-0812">Transmembrane</keyword>
<comment type="subcellular location">
    <subcellularLocation>
        <location evidence="1">Membrane</location>
        <topology evidence="1">Single-pass membrane protein</topology>
    </subcellularLocation>
</comment>
<protein>
    <recommendedName>
        <fullName evidence="6">Late embryogenesis abundant protein LEA-2 subgroup domain-containing protein</fullName>
    </recommendedName>
</protein>
<dbReference type="GO" id="GO:0098542">
    <property type="term" value="P:defense response to other organism"/>
    <property type="evidence" value="ECO:0007669"/>
    <property type="project" value="InterPro"/>
</dbReference>